<proteinExistence type="predicted"/>
<evidence type="ECO:0000313" key="1">
    <source>
        <dbReference type="EMBL" id="DAF99958.1"/>
    </source>
</evidence>
<accession>A0A8S5V022</accession>
<protein>
    <submittedName>
        <fullName evidence="1">Stabilization protein</fullName>
    </submittedName>
</protein>
<organism evidence="1">
    <name type="scientific">Myoviridae sp. ctGk74</name>
    <dbReference type="NCBI Taxonomy" id="2825073"/>
    <lineage>
        <taxon>Viruses</taxon>
        <taxon>Duplodnaviria</taxon>
        <taxon>Heunggongvirae</taxon>
        <taxon>Uroviricota</taxon>
        <taxon>Caudoviricetes</taxon>
    </lineage>
</organism>
<sequence length="535" mass="59831">MAGLPQMVNADRITGRKQVKFGGYNHTAAADNGELWDMKNLTSDYYPLLSPRERRWVYATIQKPNGFLAHDGLFWADGTGFYADGTLKGSVTDTKKTFASLGAYIIILPDKKYYNRLTGEFGSMEASRSGPAKLQDGSYAGESAAANTIYAKDADWGSVFREGDGVTITGCTRHTENNKTAIIREIDGDYLRFYENTFIIDDGGDSETIQITRSMPDLDFICENENRLWGCKNDTIYASKLGDIFNWNVYDGVSTDSFTVDVGSTGDFTACASYLGYPCFFKEEHVYKVYGDKPSNFQVMGSASSGVEKGSDRSLAIAGEVMFYLSRAGIVAWSGGIPQSIAAPFGMQRFKNAVAGSDGTKYYVSMQGKNGYELFVYDTRVKLWHREDDTEVIGWGWNEELYFLDSSGRIQISGNARSVPAASVREASVQWMAEWADFYEYTSYSSSSSETPEKKTVSKLLIRLELDDGASLKIEMQFDSDGIWRTVKELNAEKKRSYYLPIIPRRCDHFRIRMSGQGECRLYSLVREVYTGSPN</sequence>
<name>A0A8S5V022_9CAUD</name>
<dbReference type="EMBL" id="BK016175">
    <property type="protein sequence ID" value="DAF99958.1"/>
    <property type="molecule type" value="Genomic_DNA"/>
</dbReference>
<reference evidence="1" key="1">
    <citation type="journal article" date="2021" name="Proc. Natl. Acad. Sci. U.S.A.">
        <title>A Catalog of Tens of Thousands of Viruses from Human Metagenomes Reveals Hidden Associations with Chronic Diseases.</title>
        <authorList>
            <person name="Tisza M.J."/>
            <person name="Buck C.B."/>
        </authorList>
    </citation>
    <scope>NUCLEOTIDE SEQUENCE</scope>
    <source>
        <strain evidence="1">CtGk74</strain>
    </source>
</reference>